<comment type="subcellular location">
    <subcellularLocation>
        <location evidence="2">Endoplasmic reticulum membrane</location>
        <topology evidence="2">Multi-pass membrane protein</topology>
    </subcellularLocation>
</comment>
<dbReference type="InterPro" id="IPR055374">
    <property type="entry name" value="Ribophorin_II_3rd"/>
</dbReference>
<dbReference type="RefSeq" id="XP_001832411.1">
    <property type="nucleotide sequence ID" value="XM_001832359.2"/>
</dbReference>
<evidence type="ECO:0000256" key="9">
    <source>
        <dbReference type="ARBA" id="ARBA00023136"/>
    </source>
</evidence>
<dbReference type="PANTHER" id="PTHR12640:SF0">
    <property type="entry name" value="DOLICHYL-DIPHOSPHOOLIGOSACCHARIDE--PROTEIN GLYCOSYLTRANSFERASE SUBUNIT 2"/>
    <property type="match status" value="1"/>
</dbReference>
<dbReference type="AlphaFoldDB" id="A8NC67"/>
<evidence type="ECO:0000256" key="12">
    <source>
        <dbReference type="SAM" id="Phobius"/>
    </source>
</evidence>
<comment type="similarity">
    <text evidence="4">Belongs to the SWP1 family.</text>
</comment>
<dbReference type="InterPro" id="IPR008814">
    <property type="entry name" value="Swp1"/>
</dbReference>
<dbReference type="PANTHER" id="PTHR12640">
    <property type="entry name" value="RIBOPHORIN II"/>
    <property type="match status" value="1"/>
</dbReference>
<dbReference type="InterPro" id="IPR056790">
    <property type="entry name" value="Ribophorin_II_C"/>
</dbReference>
<feature type="domain" description="Ribophorin II C-terminal" evidence="15">
    <location>
        <begin position="173"/>
        <end position="270"/>
    </location>
</feature>
<name>A8NC67_COPC7</name>
<comment type="pathway">
    <text evidence="3">Protein modification; protein glycosylation.</text>
</comment>
<feature type="chain" id="PRO_5044218827" description="Ribophorin II" evidence="13">
    <location>
        <begin position="18"/>
        <end position="274"/>
    </location>
</feature>
<keyword evidence="7" id="KW-0256">Endoplasmic reticulum</keyword>
<evidence type="ECO:0000256" key="7">
    <source>
        <dbReference type="ARBA" id="ARBA00022824"/>
    </source>
</evidence>
<evidence type="ECO:0000256" key="6">
    <source>
        <dbReference type="ARBA" id="ARBA00022729"/>
    </source>
</evidence>
<evidence type="ECO:0000256" key="8">
    <source>
        <dbReference type="ARBA" id="ARBA00022989"/>
    </source>
</evidence>
<dbReference type="VEuPathDB" id="FungiDB:CC1G_07671"/>
<keyword evidence="5 12" id="KW-0812">Transmembrane</keyword>
<accession>A8NC67</accession>
<evidence type="ECO:0000259" key="14">
    <source>
        <dbReference type="Pfam" id="PF23860"/>
    </source>
</evidence>
<dbReference type="GO" id="GO:0008250">
    <property type="term" value="C:oligosaccharyltransferase complex"/>
    <property type="evidence" value="ECO:0007669"/>
    <property type="project" value="InterPro"/>
</dbReference>
<feature type="domain" description="Ribophorin II third" evidence="14">
    <location>
        <begin position="28"/>
        <end position="147"/>
    </location>
</feature>
<evidence type="ECO:0000256" key="4">
    <source>
        <dbReference type="ARBA" id="ARBA00009038"/>
    </source>
</evidence>
<organism evidence="16 17">
    <name type="scientific">Coprinopsis cinerea (strain Okayama-7 / 130 / ATCC MYA-4618 / FGSC 9003)</name>
    <name type="common">Inky cap fungus</name>
    <name type="synonym">Hormographiella aspergillata</name>
    <dbReference type="NCBI Taxonomy" id="240176"/>
    <lineage>
        <taxon>Eukaryota</taxon>
        <taxon>Fungi</taxon>
        <taxon>Dikarya</taxon>
        <taxon>Basidiomycota</taxon>
        <taxon>Agaricomycotina</taxon>
        <taxon>Agaricomycetes</taxon>
        <taxon>Agaricomycetidae</taxon>
        <taxon>Agaricales</taxon>
        <taxon>Agaricineae</taxon>
        <taxon>Psathyrellaceae</taxon>
        <taxon>Coprinopsis</taxon>
    </lineage>
</organism>
<comment type="caution">
    <text evidence="16">The sequence shown here is derived from an EMBL/GenBank/DDBJ whole genome shotgun (WGS) entry which is preliminary data.</text>
</comment>
<evidence type="ECO:0000313" key="17">
    <source>
        <dbReference type="Proteomes" id="UP000001861"/>
    </source>
</evidence>
<protein>
    <recommendedName>
        <fullName evidence="11">Ribophorin II</fullName>
    </recommendedName>
    <alternativeName>
        <fullName evidence="10">Ribophorin-2</fullName>
    </alternativeName>
</protein>
<dbReference type="Pfam" id="PF23860">
    <property type="entry name" value="Ribophorin_II_3rd"/>
    <property type="match status" value="1"/>
</dbReference>
<evidence type="ECO:0000256" key="11">
    <source>
        <dbReference type="ARBA" id="ARBA00032139"/>
    </source>
</evidence>
<evidence type="ECO:0000256" key="3">
    <source>
        <dbReference type="ARBA" id="ARBA00004922"/>
    </source>
</evidence>
<dbReference type="InParanoid" id="A8NC67"/>
<feature type="transmembrane region" description="Helical" evidence="12">
    <location>
        <begin position="218"/>
        <end position="237"/>
    </location>
</feature>
<dbReference type="OrthoDB" id="432292at2759"/>
<evidence type="ECO:0000256" key="2">
    <source>
        <dbReference type="ARBA" id="ARBA00004477"/>
    </source>
</evidence>
<comment type="function">
    <text evidence="1">Subunit of the oligosaccharyl transferase (OST) complex that catalyzes the initial transfer of a defined glycan (Glc(3)Man(9)GlcNAc(2) in eukaryotes) from the lipid carrier dolichol-pyrophosphate to an asparagine residue within an Asn-X-Ser/Thr consensus motif in nascent polypeptide chains, the first step in protein N-glycosylation. N-glycosylation occurs cotranslationally and the complex associates with the Sec61 complex at the channel-forming translocon complex that mediates protein translocation across the endoplasmic reticulum (ER). All subunits are required for a maximal enzyme activity.</text>
</comment>
<dbReference type="eggNOG" id="KOG2447">
    <property type="taxonomic scope" value="Eukaryota"/>
</dbReference>
<keyword evidence="6 13" id="KW-0732">Signal</keyword>
<feature type="transmembrane region" description="Helical" evidence="12">
    <location>
        <begin position="243"/>
        <end position="263"/>
    </location>
</feature>
<dbReference type="KEGG" id="cci:CC1G_07671"/>
<evidence type="ECO:0000256" key="5">
    <source>
        <dbReference type="ARBA" id="ARBA00022692"/>
    </source>
</evidence>
<evidence type="ECO:0000256" key="10">
    <source>
        <dbReference type="ARBA" id="ARBA00030078"/>
    </source>
</evidence>
<evidence type="ECO:0000259" key="15">
    <source>
        <dbReference type="Pfam" id="PF25147"/>
    </source>
</evidence>
<reference evidence="16 17" key="1">
    <citation type="journal article" date="2010" name="Proc. Natl. Acad. Sci. U.S.A.">
        <title>Insights into evolution of multicellular fungi from the assembled chromosomes of the mushroom Coprinopsis cinerea (Coprinus cinereus).</title>
        <authorList>
            <person name="Stajich J.E."/>
            <person name="Wilke S.K."/>
            <person name="Ahren D."/>
            <person name="Au C.H."/>
            <person name="Birren B.W."/>
            <person name="Borodovsky M."/>
            <person name="Burns C."/>
            <person name="Canback B."/>
            <person name="Casselton L.A."/>
            <person name="Cheng C.K."/>
            <person name="Deng J."/>
            <person name="Dietrich F.S."/>
            <person name="Fargo D.C."/>
            <person name="Farman M.L."/>
            <person name="Gathman A.C."/>
            <person name="Goldberg J."/>
            <person name="Guigo R."/>
            <person name="Hoegger P.J."/>
            <person name="Hooker J.B."/>
            <person name="Huggins A."/>
            <person name="James T.Y."/>
            <person name="Kamada T."/>
            <person name="Kilaru S."/>
            <person name="Kodira C."/>
            <person name="Kues U."/>
            <person name="Kupfer D."/>
            <person name="Kwan H.S."/>
            <person name="Lomsadze A."/>
            <person name="Li W."/>
            <person name="Lilly W.W."/>
            <person name="Ma L.J."/>
            <person name="Mackey A.J."/>
            <person name="Manning G."/>
            <person name="Martin F."/>
            <person name="Muraguchi H."/>
            <person name="Natvig D.O."/>
            <person name="Palmerini H."/>
            <person name="Ramesh M.A."/>
            <person name="Rehmeyer C.J."/>
            <person name="Roe B.A."/>
            <person name="Shenoy N."/>
            <person name="Stanke M."/>
            <person name="Ter-Hovhannisyan V."/>
            <person name="Tunlid A."/>
            <person name="Velagapudi R."/>
            <person name="Vision T.J."/>
            <person name="Zeng Q."/>
            <person name="Zolan M.E."/>
            <person name="Pukkila P.J."/>
        </authorList>
    </citation>
    <scope>NUCLEOTIDE SEQUENCE [LARGE SCALE GENOMIC DNA]</scope>
    <source>
        <strain evidence="17">Okayama-7 / 130 / ATCC MYA-4618 / FGSC 9003</strain>
    </source>
</reference>
<dbReference type="UniPathway" id="UPA00378"/>
<dbReference type="EMBL" id="AACS02000009">
    <property type="protein sequence ID" value="EAU89445.1"/>
    <property type="molecule type" value="Genomic_DNA"/>
</dbReference>
<dbReference type="Proteomes" id="UP000001861">
    <property type="component" value="Unassembled WGS sequence"/>
</dbReference>
<evidence type="ECO:0000313" key="16">
    <source>
        <dbReference type="EMBL" id="EAU89445.1"/>
    </source>
</evidence>
<gene>
    <name evidence="16" type="ORF">CC1G_07671</name>
</gene>
<dbReference type="Pfam" id="PF25147">
    <property type="entry name" value="Ribophorin_II_C"/>
    <property type="match status" value="1"/>
</dbReference>
<dbReference type="OMA" id="VFFMYYT"/>
<feature type="signal peptide" evidence="13">
    <location>
        <begin position="1"/>
        <end position="17"/>
    </location>
</feature>
<dbReference type="GO" id="GO:0006487">
    <property type="term" value="P:protein N-linked glycosylation"/>
    <property type="evidence" value="ECO:0007669"/>
    <property type="project" value="TreeGrafter"/>
</dbReference>
<evidence type="ECO:0000256" key="1">
    <source>
        <dbReference type="ARBA" id="ARBA00002791"/>
    </source>
</evidence>
<proteinExistence type="inferred from homology"/>
<dbReference type="GeneID" id="6008896"/>
<keyword evidence="17" id="KW-1185">Reference proteome</keyword>
<keyword evidence="9 12" id="KW-0472">Membrane</keyword>
<feature type="transmembrane region" description="Helical" evidence="12">
    <location>
        <begin position="183"/>
        <end position="206"/>
    </location>
</feature>
<keyword evidence="8 12" id="KW-1133">Transmembrane helix</keyword>
<dbReference type="STRING" id="240176.A8NC67"/>
<sequence>MRFLGLSLLAVAAQAAASSLTLKSPKLVVADNIGTQLRAEPFSVGKKIEKPVKLEGRDILKLTFQVVDEAGKGVQPHQTFIRFFDETTGEEGIQPVKVQPSGKAKFEVNLQKPPLYLPPTGDAPLQVSLIIGSPDYDPISTQLFDLQLPRSQPPPVHPDEVTFHPRPELFHTFRPEQKLPPKFVSLVFAGIALAPWAVLMGLWSQVAPAPSRLLSPTILPFVLSLGALEVLLFWYWVKLKLGQVLLYGAILAIPTLLTGKQALSNISGQRTGSK</sequence>
<evidence type="ECO:0000256" key="13">
    <source>
        <dbReference type="SAM" id="SignalP"/>
    </source>
</evidence>